<dbReference type="AlphaFoldDB" id="A0A4C1ZMK8"/>
<reference evidence="1 2" key="1">
    <citation type="journal article" date="2019" name="Commun. Biol.">
        <title>The bagworm genome reveals a unique fibroin gene that provides high tensile strength.</title>
        <authorList>
            <person name="Kono N."/>
            <person name="Nakamura H."/>
            <person name="Ohtoshi R."/>
            <person name="Tomita M."/>
            <person name="Numata K."/>
            <person name="Arakawa K."/>
        </authorList>
    </citation>
    <scope>NUCLEOTIDE SEQUENCE [LARGE SCALE GENOMIC DNA]</scope>
</reference>
<gene>
    <name evidence="1" type="ORF">EVAR_46819_1</name>
</gene>
<proteinExistence type="predicted"/>
<accession>A0A4C1ZMK8</accession>
<evidence type="ECO:0000313" key="2">
    <source>
        <dbReference type="Proteomes" id="UP000299102"/>
    </source>
</evidence>
<evidence type="ECO:0000313" key="1">
    <source>
        <dbReference type="EMBL" id="GBP89716.1"/>
    </source>
</evidence>
<protein>
    <submittedName>
        <fullName evidence="1">Uncharacterized protein</fullName>
    </submittedName>
</protein>
<dbReference type="EMBL" id="BGZK01002022">
    <property type="protein sequence ID" value="GBP89716.1"/>
    <property type="molecule type" value="Genomic_DNA"/>
</dbReference>
<sequence length="104" mass="11875">MEAMRRREACDVTRGVTMRRDNRFGTPFLISSDILFFYYKADYALVTPPEIKSEGPFKSGKIYQNLQGHVKYPGLDQRKKHELTSTSSGKLTLSCGMLYVPYVA</sequence>
<dbReference type="Proteomes" id="UP000299102">
    <property type="component" value="Unassembled WGS sequence"/>
</dbReference>
<keyword evidence="2" id="KW-1185">Reference proteome</keyword>
<name>A0A4C1ZMK8_EUMVA</name>
<organism evidence="1 2">
    <name type="scientific">Eumeta variegata</name>
    <name type="common">Bagworm moth</name>
    <name type="synonym">Eumeta japonica</name>
    <dbReference type="NCBI Taxonomy" id="151549"/>
    <lineage>
        <taxon>Eukaryota</taxon>
        <taxon>Metazoa</taxon>
        <taxon>Ecdysozoa</taxon>
        <taxon>Arthropoda</taxon>
        <taxon>Hexapoda</taxon>
        <taxon>Insecta</taxon>
        <taxon>Pterygota</taxon>
        <taxon>Neoptera</taxon>
        <taxon>Endopterygota</taxon>
        <taxon>Lepidoptera</taxon>
        <taxon>Glossata</taxon>
        <taxon>Ditrysia</taxon>
        <taxon>Tineoidea</taxon>
        <taxon>Psychidae</taxon>
        <taxon>Oiketicinae</taxon>
        <taxon>Eumeta</taxon>
    </lineage>
</organism>
<comment type="caution">
    <text evidence="1">The sequence shown here is derived from an EMBL/GenBank/DDBJ whole genome shotgun (WGS) entry which is preliminary data.</text>
</comment>